<feature type="transmembrane region" description="Helical" evidence="8">
    <location>
        <begin position="115"/>
        <end position="141"/>
    </location>
</feature>
<feature type="transmembrane region" description="Helical" evidence="8">
    <location>
        <begin position="310"/>
        <end position="328"/>
    </location>
</feature>
<dbReference type="InterPro" id="IPR050297">
    <property type="entry name" value="LipidA_mod_glycosyltrf_83"/>
</dbReference>
<comment type="caution">
    <text evidence="9">The sequence shown here is derived from an EMBL/GenBank/DDBJ whole genome shotgun (WGS) entry which is preliminary data.</text>
</comment>
<keyword evidence="5 8" id="KW-0812">Transmembrane</keyword>
<dbReference type="GO" id="GO:0009103">
    <property type="term" value="P:lipopolysaccharide biosynthetic process"/>
    <property type="evidence" value="ECO:0007669"/>
    <property type="project" value="UniProtKB-ARBA"/>
</dbReference>
<evidence type="ECO:0000256" key="2">
    <source>
        <dbReference type="ARBA" id="ARBA00022475"/>
    </source>
</evidence>
<dbReference type="AlphaFoldDB" id="A0A9D1H9X1"/>
<evidence type="ECO:0000256" key="4">
    <source>
        <dbReference type="ARBA" id="ARBA00022679"/>
    </source>
</evidence>
<reference evidence="9" key="1">
    <citation type="submission" date="2020-10" db="EMBL/GenBank/DDBJ databases">
        <authorList>
            <person name="Gilroy R."/>
        </authorList>
    </citation>
    <scope>NUCLEOTIDE SEQUENCE</scope>
    <source>
        <strain evidence="9">1383</strain>
    </source>
</reference>
<feature type="transmembrane region" description="Helical" evidence="8">
    <location>
        <begin position="335"/>
        <end position="357"/>
    </location>
</feature>
<feature type="transmembrane region" description="Helical" evidence="8">
    <location>
        <begin position="369"/>
        <end position="390"/>
    </location>
</feature>
<protein>
    <submittedName>
        <fullName evidence="9">Glycosyltransferase family 39 protein</fullName>
    </submittedName>
</protein>
<keyword evidence="2" id="KW-1003">Cell membrane</keyword>
<evidence type="ECO:0000256" key="1">
    <source>
        <dbReference type="ARBA" id="ARBA00004651"/>
    </source>
</evidence>
<dbReference type="PANTHER" id="PTHR33908:SF3">
    <property type="entry name" value="UNDECAPRENYL PHOSPHATE-ALPHA-4-AMINO-4-DEOXY-L-ARABINOSE ARABINOSYL TRANSFERASE"/>
    <property type="match status" value="1"/>
</dbReference>
<feature type="transmembrane region" description="Helical" evidence="8">
    <location>
        <begin position="200"/>
        <end position="221"/>
    </location>
</feature>
<dbReference type="GO" id="GO:0005886">
    <property type="term" value="C:plasma membrane"/>
    <property type="evidence" value="ECO:0007669"/>
    <property type="project" value="UniProtKB-SubCell"/>
</dbReference>
<evidence type="ECO:0000256" key="7">
    <source>
        <dbReference type="ARBA" id="ARBA00023136"/>
    </source>
</evidence>
<sequence length="537" mass="60486">MKPIYRYLLFFLLLLPAIALRDYTPDNELRYISLVNEALQNGTWFTFYDHGTVYADKPPLYFWYIALMHFLLGAHHMWAIALASLLPAIGIIALMDRWMREESVPCDTALAGSMLMITAMYIGTALVLRMDMLMALFILLALRAFYRLYQGKASRSTRWMIPVYIFLAIFTKGPVGFLMPMVSIVAFLAIKKDLRHFGRYFGWGQWGVLIGLCVLWFSAVYAEGGSEYLNNILFKQTVGRGVNSFHHAEPFYYYITHFAYALAPWSLLYLVSYVKGVKARLWKTDLEKFLAAVSASTFVMLSLVSSKLDIYLVPAYPFMVYLSAIWIARTGASKWYSAAAALPCLVFALALPAVAVLGDKLPFGLGESIPTYLCATVLSAAGIAALVLIFRARMACGVKTAAIGFLAAVFLGSWAIPRVNPHIGFEYLGERACQIARQHGIEHFAYYNFDEGWYMDTFTGESFHRIHNMDELDSLESLPEPSLLLVRQTEARHDSAFTAHIRDWKPAEEKGSYRLFVIEGKKETGGDALPPHPGQEP</sequence>
<comment type="subcellular location">
    <subcellularLocation>
        <location evidence="1">Cell membrane</location>
        <topology evidence="1">Multi-pass membrane protein</topology>
    </subcellularLocation>
</comment>
<evidence type="ECO:0000256" key="5">
    <source>
        <dbReference type="ARBA" id="ARBA00022692"/>
    </source>
</evidence>
<keyword evidence="4" id="KW-0808">Transferase</keyword>
<evidence type="ECO:0000256" key="3">
    <source>
        <dbReference type="ARBA" id="ARBA00022676"/>
    </source>
</evidence>
<dbReference type="EMBL" id="DVLY01000114">
    <property type="protein sequence ID" value="HIT98156.1"/>
    <property type="molecule type" value="Genomic_DNA"/>
</dbReference>
<feature type="transmembrane region" description="Helical" evidence="8">
    <location>
        <begin position="397"/>
        <end position="416"/>
    </location>
</feature>
<name>A0A9D1H9X1_9FLAO</name>
<evidence type="ECO:0000256" key="6">
    <source>
        <dbReference type="ARBA" id="ARBA00022989"/>
    </source>
</evidence>
<dbReference type="GO" id="GO:0016763">
    <property type="term" value="F:pentosyltransferase activity"/>
    <property type="evidence" value="ECO:0007669"/>
    <property type="project" value="TreeGrafter"/>
</dbReference>
<feature type="transmembrane region" description="Helical" evidence="8">
    <location>
        <begin position="251"/>
        <end position="274"/>
    </location>
</feature>
<reference evidence="9" key="2">
    <citation type="journal article" date="2021" name="PeerJ">
        <title>Extensive microbial diversity within the chicken gut microbiome revealed by metagenomics and culture.</title>
        <authorList>
            <person name="Gilroy R."/>
            <person name="Ravi A."/>
            <person name="Getino M."/>
            <person name="Pursley I."/>
            <person name="Horton D.L."/>
            <person name="Alikhan N.F."/>
            <person name="Baker D."/>
            <person name="Gharbi K."/>
            <person name="Hall N."/>
            <person name="Watson M."/>
            <person name="Adriaenssens E.M."/>
            <person name="Foster-Nyarko E."/>
            <person name="Jarju S."/>
            <person name="Secka A."/>
            <person name="Antonio M."/>
            <person name="Oren A."/>
            <person name="Chaudhuri R.R."/>
            <person name="La Ragione R."/>
            <person name="Hildebrand F."/>
            <person name="Pallen M.J."/>
        </authorList>
    </citation>
    <scope>NUCLEOTIDE SEQUENCE</scope>
    <source>
        <strain evidence="9">1383</strain>
    </source>
</reference>
<dbReference type="GO" id="GO:0010041">
    <property type="term" value="P:response to iron(III) ion"/>
    <property type="evidence" value="ECO:0007669"/>
    <property type="project" value="TreeGrafter"/>
</dbReference>
<evidence type="ECO:0000313" key="9">
    <source>
        <dbReference type="EMBL" id="HIT98156.1"/>
    </source>
</evidence>
<gene>
    <name evidence="9" type="ORF">IAC44_04880</name>
</gene>
<keyword evidence="6 8" id="KW-1133">Transmembrane helix</keyword>
<dbReference type="Proteomes" id="UP000824161">
    <property type="component" value="Unassembled WGS sequence"/>
</dbReference>
<feature type="transmembrane region" description="Helical" evidence="8">
    <location>
        <begin position="61"/>
        <end position="94"/>
    </location>
</feature>
<feature type="transmembrane region" description="Helical" evidence="8">
    <location>
        <begin position="286"/>
        <end position="304"/>
    </location>
</feature>
<dbReference type="PANTHER" id="PTHR33908">
    <property type="entry name" value="MANNOSYLTRANSFERASE YKCB-RELATED"/>
    <property type="match status" value="1"/>
</dbReference>
<keyword evidence="7 8" id="KW-0472">Membrane</keyword>
<proteinExistence type="predicted"/>
<accession>A0A9D1H9X1</accession>
<feature type="transmembrane region" description="Helical" evidence="8">
    <location>
        <begin position="161"/>
        <end position="188"/>
    </location>
</feature>
<evidence type="ECO:0000256" key="8">
    <source>
        <dbReference type="SAM" id="Phobius"/>
    </source>
</evidence>
<organism evidence="9 10">
    <name type="scientific">Candidatus Merdimorpha stercoravium</name>
    <dbReference type="NCBI Taxonomy" id="2840863"/>
    <lineage>
        <taxon>Bacteria</taxon>
        <taxon>Pseudomonadati</taxon>
        <taxon>Bacteroidota</taxon>
        <taxon>Flavobacteriia</taxon>
        <taxon>Flavobacteriales</taxon>
        <taxon>Candidatus Merdimorpha</taxon>
    </lineage>
</organism>
<evidence type="ECO:0000313" key="10">
    <source>
        <dbReference type="Proteomes" id="UP000824161"/>
    </source>
</evidence>
<keyword evidence="3" id="KW-0328">Glycosyltransferase</keyword>